<protein>
    <submittedName>
        <fullName evidence="7">DNA-binding transcriptional regulator, AcrR family</fullName>
    </submittedName>
</protein>
<name>A0A1I6ILY2_9MICO</name>
<evidence type="ECO:0000256" key="5">
    <source>
        <dbReference type="PROSITE-ProRule" id="PRU00335"/>
    </source>
</evidence>
<evidence type="ECO:0000256" key="1">
    <source>
        <dbReference type="ARBA" id="ARBA00022491"/>
    </source>
</evidence>
<evidence type="ECO:0000313" key="7">
    <source>
        <dbReference type="EMBL" id="SFR67755.1"/>
    </source>
</evidence>
<dbReference type="InterPro" id="IPR050109">
    <property type="entry name" value="HTH-type_TetR-like_transc_reg"/>
</dbReference>
<dbReference type="Pfam" id="PF00440">
    <property type="entry name" value="TetR_N"/>
    <property type="match status" value="1"/>
</dbReference>
<dbReference type="Gene3D" id="1.10.357.10">
    <property type="entry name" value="Tetracycline Repressor, domain 2"/>
    <property type="match status" value="1"/>
</dbReference>
<dbReference type="PRINTS" id="PR00455">
    <property type="entry name" value="HTHTETR"/>
</dbReference>
<dbReference type="AlphaFoldDB" id="A0A1I6ILY2"/>
<dbReference type="PANTHER" id="PTHR30055">
    <property type="entry name" value="HTH-TYPE TRANSCRIPTIONAL REGULATOR RUTR"/>
    <property type="match status" value="1"/>
</dbReference>
<dbReference type="GO" id="GO:0000976">
    <property type="term" value="F:transcription cis-regulatory region binding"/>
    <property type="evidence" value="ECO:0007669"/>
    <property type="project" value="TreeGrafter"/>
</dbReference>
<dbReference type="InterPro" id="IPR001647">
    <property type="entry name" value="HTH_TetR"/>
</dbReference>
<dbReference type="RefSeq" id="WP_091740509.1">
    <property type="nucleotide sequence ID" value="NZ_CBFSJS010000088.1"/>
</dbReference>
<evidence type="ECO:0000313" key="8">
    <source>
        <dbReference type="Proteomes" id="UP000198877"/>
    </source>
</evidence>
<dbReference type="GO" id="GO:0003700">
    <property type="term" value="F:DNA-binding transcription factor activity"/>
    <property type="evidence" value="ECO:0007669"/>
    <property type="project" value="TreeGrafter"/>
</dbReference>
<organism evidence="7 8">
    <name type="scientific">Microbacterium azadirachtae</name>
    <dbReference type="NCBI Taxonomy" id="582680"/>
    <lineage>
        <taxon>Bacteria</taxon>
        <taxon>Bacillati</taxon>
        <taxon>Actinomycetota</taxon>
        <taxon>Actinomycetes</taxon>
        <taxon>Micrococcales</taxon>
        <taxon>Microbacteriaceae</taxon>
        <taxon>Microbacterium</taxon>
    </lineage>
</organism>
<dbReference type="PANTHER" id="PTHR30055:SF175">
    <property type="entry name" value="HTH-TYPE TRANSCRIPTIONAL REPRESSOR KSTR2"/>
    <property type="match status" value="1"/>
</dbReference>
<keyword evidence="2" id="KW-0805">Transcription regulation</keyword>
<keyword evidence="3 5" id="KW-0238">DNA-binding</keyword>
<evidence type="ECO:0000256" key="4">
    <source>
        <dbReference type="ARBA" id="ARBA00023163"/>
    </source>
</evidence>
<evidence type="ECO:0000259" key="6">
    <source>
        <dbReference type="PROSITE" id="PS50977"/>
    </source>
</evidence>
<accession>A0A1I6ILY2</accession>
<evidence type="ECO:0000256" key="2">
    <source>
        <dbReference type="ARBA" id="ARBA00023015"/>
    </source>
</evidence>
<feature type="domain" description="HTH tetR-type" evidence="6">
    <location>
        <begin position="8"/>
        <end position="68"/>
    </location>
</feature>
<dbReference type="EMBL" id="FOYR01000003">
    <property type="protein sequence ID" value="SFR67755.1"/>
    <property type="molecule type" value="Genomic_DNA"/>
</dbReference>
<dbReference type="InterPro" id="IPR009057">
    <property type="entry name" value="Homeodomain-like_sf"/>
</dbReference>
<gene>
    <name evidence="7" type="ORF">SAMN04488591_2811</name>
</gene>
<dbReference type="Proteomes" id="UP000198877">
    <property type="component" value="Unassembled WGS sequence"/>
</dbReference>
<proteinExistence type="predicted"/>
<dbReference type="SUPFAM" id="SSF46689">
    <property type="entry name" value="Homeodomain-like"/>
    <property type="match status" value="1"/>
</dbReference>
<sequence length="209" mass="21616">MTPGAAPDATRAKLLAAAAEEIVARGYTAASLSRTAERIGLTKGAFSRHFPTKDDLVEAIIAEAADRGPGLLRAAQDAFPASPLRACIYAVGEISAAGRTDPVLAASLLLVQDPAIDARRVAPLRRMVADVLRVPLTAAVAEEGYVLTLPVEDAVQFLVVLLTGILSSARFADDFGPEHEVLSVQAALAGLGVADAGEVVADVIRRLGA</sequence>
<keyword evidence="4" id="KW-0804">Transcription</keyword>
<evidence type="ECO:0000256" key="3">
    <source>
        <dbReference type="ARBA" id="ARBA00023125"/>
    </source>
</evidence>
<dbReference type="PROSITE" id="PS50977">
    <property type="entry name" value="HTH_TETR_2"/>
    <property type="match status" value="1"/>
</dbReference>
<reference evidence="8" key="1">
    <citation type="submission" date="2016-10" db="EMBL/GenBank/DDBJ databases">
        <authorList>
            <person name="Varghese N."/>
            <person name="Submissions S."/>
        </authorList>
    </citation>
    <scope>NUCLEOTIDE SEQUENCE [LARGE SCALE GENOMIC DNA]</scope>
    <source>
        <strain evidence="8">CL127</strain>
    </source>
</reference>
<feature type="DNA-binding region" description="H-T-H motif" evidence="5">
    <location>
        <begin position="31"/>
        <end position="50"/>
    </location>
</feature>
<keyword evidence="1" id="KW-0678">Repressor</keyword>